<dbReference type="GO" id="GO:0005634">
    <property type="term" value="C:nucleus"/>
    <property type="evidence" value="ECO:0007669"/>
    <property type="project" value="TreeGrafter"/>
</dbReference>
<evidence type="ECO:0000256" key="3">
    <source>
        <dbReference type="ARBA" id="ARBA00011738"/>
    </source>
</evidence>
<dbReference type="FunFam" id="3.40.50.970:FF:000003">
    <property type="entry name" value="Transketolase"/>
    <property type="match status" value="1"/>
</dbReference>
<dbReference type="Pfam" id="PF00456">
    <property type="entry name" value="Transketolase_N"/>
    <property type="match status" value="1"/>
</dbReference>
<proteinExistence type="inferred from homology"/>
<dbReference type="PANTHER" id="PTHR43522">
    <property type="entry name" value="TRANSKETOLASE"/>
    <property type="match status" value="1"/>
</dbReference>
<evidence type="ECO:0000256" key="8">
    <source>
        <dbReference type="ARBA" id="ARBA00023052"/>
    </source>
</evidence>
<feature type="binding site" evidence="12">
    <location>
        <position position="266"/>
    </location>
    <ligand>
        <name>thiamine diphosphate</name>
        <dbReference type="ChEBI" id="CHEBI:58937"/>
    </ligand>
</feature>
<dbReference type="Gene3D" id="3.40.50.920">
    <property type="match status" value="1"/>
</dbReference>
<feature type="binding site" evidence="11">
    <location>
        <position position="361"/>
    </location>
    <ligand>
        <name>substrate</name>
    </ligand>
</feature>
<dbReference type="NCBIfam" id="TIGR00232">
    <property type="entry name" value="tktlase_bact"/>
    <property type="match status" value="1"/>
</dbReference>
<dbReference type="InterPro" id="IPR033247">
    <property type="entry name" value="Transketolase_fam"/>
</dbReference>
<feature type="binding site" evidence="12">
    <location>
        <position position="190"/>
    </location>
    <ligand>
        <name>thiamine diphosphate</name>
        <dbReference type="ChEBI" id="CHEBI:58937"/>
    </ligand>
</feature>
<keyword evidence="5 15" id="KW-0808">Transferase</keyword>
<evidence type="ECO:0000256" key="7">
    <source>
        <dbReference type="ARBA" id="ARBA00022842"/>
    </source>
</evidence>
<feature type="binding site" evidence="13">
    <location>
        <position position="190"/>
    </location>
    <ligand>
        <name>Mg(2+)</name>
        <dbReference type="ChEBI" id="CHEBI:18420"/>
    </ligand>
</feature>
<dbReference type="GO" id="GO:0006098">
    <property type="term" value="P:pentose-phosphate shunt"/>
    <property type="evidence" value="ECO:0007669"/>
    <property type="project" value="TreeGrafter"/>
</dbReference>
<gene>
    <name evidence="17" type="primary">TKL1</name>
    <name evidence="17" type="ORF">MSYG_0661</name>
</gene>
<dbReference type="PROSITE" id="PS00802">
    <property type="entry name" value="TRANSKETOLASE_2"/>
    <property type="match status" value="1"/>
</dbReference>
<comment type="cofactor">
    <cofactor evidence="1">
        <name>Co(2+)</name>
        <dbReference type="ChEBI" id="CHEBI:48828"/>
    </cofactor>
</comment>
<evidence type="ECO:0000256" key="10">
    <source>
        <dbReference type="PIRSR" id="PIRSR605478-1"/>
    </source>
</evidence>
<dbReference type="InterPro" id="IPR005474">
    <property type="entry name" value="Transketolase_N"/>
</dbReference>
<dbReference type="InterPro" id="IPR029061">
    <property type="entry name" value="THDP-binding"/>
</dbReference>
<feature type="binding site" evidence="13">
    <location>
        <position position="192"/>
    </location>
    <ligand>
        <name>Mg(2+)</name>
        <dbReference type="ChEBI" id="CHEBI:18420"/>
    </ligand>
</feature>
<dbReference type="InterPro" id="IPR009014">
    <property type="entry name" value="Transketo_C/PFOR_II"/>
</dbReference>
<dbReference type="EMBL" id="LT671821">
    <property type="protein sequence ID" value="SHO76323.1"/>
    <property type="molecule type" value="Genomic_DNA"/>
</dbReference>
<dbReference type="AlphaFoldDB" id="A0A1M8A1M8"/>
<evidence type="ECO:0000256" key="6">
    <source>
        <dbReference type="ARBA" id="ARBA00022723"/>
    </source>
</evidence>
<feature type="binding site" evidence="12">
    <location>
        <position position="71"/>
    </location>
    <ligand>
        <name>thiamine diphosphate</name>
        <dbReference type="ChEBI" id="CHEBI:58937"/>
    </ligand>
</feature>
<protein>
    <recommendedName>
        <fullName evidence="4 15">Transketolase</fullName>
        <ecNumber evidence="4 15">2.2.1.1</ecNumber>
    </recommendedName>
</protein>
<dbReference type="InterPro" id="IPR049557">
    <property type="entry name" value="Transketolase_CS"/>
</dbReference>
<evidence type="ECO:0000256" key="14">
    <source>
        <dbReference type="PIRSR" id="PIRSR605478-5"/>
    </source>
</evidence>
<dbReference type="PANTHER" id="PTHR43522:SF2">
    <property type="entry name" value="TRANSKETOLASE 1-RELATED"/>
    <property type="match status" value="1"/>
</dbReference>
<accession>A0A1M8A1M8</accession>
<feature type="binding site" evidence="11">
    <location>
        <position position="529"/>
    </location>
    <ligand>
        <name>substrate</name>
    </ligand>
</feature>
<dbReference type="GO" id="GO:0046872">
    <property type="term" value="F:metal ion binding"/>
    <property type="evidence" value="ECO:0007669"/>
    <property type="project" value="UniProtKB-KW"/>
</dbReference>
<dbReference type="InterPro" id="IPR005478">
    <property type="entry name" value="Transketolase_bac-like"/>
</dbReference>
<keyword evidence="7 13" id="KW-0460">Magnesium</keyword>
<dbReference type="SMART" id="SM00861">
    <property type="entry name" value="Transket_pyr"/>
    <property type="match status" value="1"/>
</dbReference>
<evidence type="ECO:0000256" key="11">
    <source>
        <dbReference type="PIRSR" id="PIRSR605478-2"/>
    </source>
</evidence>
<keyword evidence="15" id="KW-0106">Calcium</keyword>
<keyword evidence="8 12" id="KW-0786">Thiamine pyrophosphate</keyword>
<comment type="cofactor">
    <cofactor evidence="15">
        <name>Mg(2+)</name>
        <dbReference type="ChEBI" id="CHEBI:18420"/>
    </cofactor>
    <cofactor evidence="15">
        <name>Ca(2+)</name>
        <dbReference type="ChEBI" id="CHEBI:29108"/>
    </cofactor>
    <cofactor evidence="15">
        <name>Mn(2+)</name>
        <dbReference type="ChEBI" id="CHEBI:29035"/>
    </cofactor>
    <cofactor evidence="15">
        <name>Co(2+)</name>
        <dbReference type="ChEBI" id="CHEBI:48828"/>
    </cofactor>
    <text evidence="15">Binds 1 Mg(2+) ion per subunit. Can also utilize other divalent metal cations, such as Ca(2+), Mn(2+) and Co(2+).</text>
</comment>
<feature type="binding site" evidence="11">
    <location>
        <position position="470"/>
    </location>
    <ligand>
        <name>substrate</name>
    </ligand>
</feature>
<dbReference type="VEuPathDB" id="FungiDB:MSYG_0661"/>
<keyword evidence="18" id="KW-1185">Reference proteome</keyword>
<dbReference type="SUPFAM" id="SSF52518">
    <property type="entry name" value="Thiamin diphosphate-binding fold (THDP-binding)"/>
    <property type="match status" value="2"/>
</dbReference>
<reference evidence="18" key="1">
    <citation type="journal article" date="2017" name="Nucleic Acids Res.">
        <title>Proteogenomics produces comprehensive and highly accurate protein-coding gene annotation in a complete genome assembly of Malassezia sympodialis.</title>
        <authorList>
            <person name="Zhu Y."/>
            <person name="Engstroem P.G."/>
            <person name="Tellgren-Roth C."/>
            <person name="Baudo C.D."/>
            <person name="Kennell J.C."/>
            <person name="Sun S."/>
            <person name="Billmyre R.B."/>
            <person name="Schroeder M.S."/>
            <person name="Andersson A."/>
            <person name="Holm T."/>
            <person name="Sigurgeirsson B."/>
            <person name="Wu G."/>
            <person name="Sankaranarayanan S.R."/>
            <person name="Siddharthan R."/>
            <person name="Sanyal K."/>
            <person name="Lundeberg J."/>
            <person name="Nystedt B."/>
            <person name="Boekhout T."/>
            <person name="Dawson T.L. Jr."/>
            <person name="Heitman J."/>
            <person name="Scheynius A."/>
            <person name="Lehtioe J."/>
        </authorList>
    </citation>
    <scope>NUCLEOTIDE SEQUENCE [LARGE SCALE GENOMIC DNA]</scope>
    <source>
        <strain evidence="18">ATCC 42132</strain>
    </source>
</reference>
<feature type="binding site" evidence="11">
    <location>
        <position position="31"/>
    </location>
    <ligand>
        <name>substrate</name>
    </ligand>
</feature>
<dbReference type="OMA" id="ADYMRGS"/>
<dbReference type="OrthoDB" id="10267175at2759"/>
<dbReference type="Pfam" id="PF02779">
    <property type="entry name" value="Transket_pyr"/>
    <property type="match status" value="1"/>
</dbReference>
<feature type="binding site" evidence="11">
    <location>
        <position position="478"/>
    </location>
    <ligand>
        <name>substrate</name>
    </ligand>
</feature>
<feature type="binding site" evidence="11">
    <location>
        <position position="388"/>
    </location>
    <ligand>
        <name>substrate</name>
    </ligand>
</feature>
<comment type="cofactor">
    <cofactor evidence="12">
        <name>thiamine diphosphate</name>
        <dbReference type="ChEBI" id="CHEBI:58937"/>
    </cofactor>
    <text evidence="12">Binds 1 thiamine pyrophosphate per subunit. During the reaction, the substrate forms a covalent intermediate with the cofactor.</text>
</comment>
<dbReference type="CDD" id="cd02012">
    <property type="entry name" value="TPP_TK"/>
    <property type="match status" value="1"/>
</dbReference>
<dbReference type="PROSITE" id="PS00801">
    <property type="entry name" value="TRANSKETOLASE_1"/>
    <property type="match status" value="1"/>
</dbReference>
<dbReference type="InterPro" id="IPR005475">
    <property type="entry name" value="Transketolase-like_Pyr-bd"/>
</dbReference>
<evidence type="ECO:0000256" key="2">
    <source>
        <dbReference type="ARBA" id="ARBA00007131"/>
    </source>
</evidence>
<dbReference type="FunFam" id="3.40.50.920:FF:000003">
    <property type="entry name" value="Transketolase"/>
    <property type="match status" value="1"/>
</dbReference>
<sequence>MVFTPTDVDLKAINTIRTLAADIVAKANSGHPGAPMGLAPLAHLLWSRVITCDPKDSKWLNRDRFVLSNGHACALQYIMLYLMGYQLSMDDLKSFRQLNSKTPGHPEANHTDGVEVTTGPLGQGFATAVGLAIAERSAAATFNKEGFEIFNNYTYTILGDGCMQEGVASEAASLAGHLKLFNLIAFYDDNSVTIDGDTNVSFTEDVPKRFESYGWNVLSITNGDDDIKSVFEAIEKAHSEKEKPTLIILKTTIGFGSKNQGTASTHGSPLKADDIEQLKEKFGFNPKESFVVPDEVAEAYASYAKRGSEKHAEWNKMFEEYGKKYEKEHSEILRRAAHKLPEGWEKVLPRYQPSDKPLATRKLSEMVLQEISSVVPEILGGSADLTGSNLTRWKEATDFQNPTLEIGNYAGRYLRYGVREHAMGAILNGLHAYGMHIPTAGTFLNFVTYAWGALRLSALSHFQVIWVATHDSIGLGEDGPTHQPIEVAAALRALPNMDYWRPADGNEVSAAYKMALESPTTPSVLSLTRQNLPQLEGSSIENAIKGGYVLSEDSDAAVTLVSTGSEVSICRDAAAQLREQGIKARVVSMPCFSVFDKQPLDYRLSVLPSGHPILSVEAYSTLGWGKYAHVHHGINSFGVSAPYQEAYKHFHMTDKDVAEKAAKVVEYYKSLDQKLYSPVEVEAHFNH</sequence>
<evidence type="ECO:0000256" key="15">
    <source>
        <dbReference type="RuleBase" id="RU004996"/>
    </source>
</evidence>
<feature type="domain" description="Transketolase-like pyrimidine-binding" evidence="16">
    <location>
        <begin position="358"/>
        <end position="534"/>
    </location>
</feature>
<evidence type="ECO:0000256" key="9">
    <source>
        <dbReference type="ARBA" id="ARBA00049473"/>
    </source>
</evidence>
<feature type="binding site" evidence="12">
    <location>
        <position position="161"/>
    </location>
    <ligand>
        <name>thiamine diphosphate</name>
        <dbReference type="ChEBI" id="CHEBI:58937"/>
    </ligand>
</feature>
<dbReference type="Proteomes" id="UP000186303">
    <property type="component" value="Chromosome 1"/>
</dbReference>
<feature type="binding site" evidence="11">
    <location>
        <position position="266"/>
    </location>
    <ligand>
        <name>substrate</name>
    </ligand>
</feature>
<dbReference type="CDD" id="cd07033">
    <property type="entry name" value="TPP_PYR_DXS_TK_like"/>
    <property type="match status" value="1"/>
</dbReference>
<feature type="site" description="Important for catalytic activity" evidence="14">
    <location>
        <position position="266"/>
    </location>
</feature>
<feature type="binding site" evidence="12">
    <location>
        <begin position="119"/>
        <end position="121"/>
    </location>
    <ligand>
        <name>thiamine diphosphate</name>
        <dbReference type="ChEBI" id="CHEBI:58937"/>
    </ligand>
</feature>
<dbReference type="GO" id="GO:0004802">
    <property type="term" value="F:transketolase activity"/>
    <property type="evidence" value="ECO:0007669"/>
    <property type="project" value="UniProtKB-EC"/>
</dbReference>
<evidence type="ECO:0000259" key="16">
    <source>
        <dbReference type="SMART" id="SM00861"/>
    </source>
</evidence>
<feature type="site" description="Important for catalytic activity" evidence="14">
    <location>
        <position position="31"/>
    </location>
</feature>
<dbReference type="STRING" id="1230383.A0A1M8A1M8"/>
<dbReference type="Gene3D" id="3.40.50.970">
    <property type="match status" value="2"/>
</dbReference>
<comment type="cofactor">
    <cofactor evidence="13">
        <name>Mg(2+)</name>
        <dbReference type="ChEBI" id="CHEBI:18420"/>
    </cofactor>
    <text evidence="13">Binds 1 Mg(2+) ion per subunit. Can also utilize other divalent metal cations, such as Ca(2+), Mn(2+) and Co(2+).</text>
</comment>
<dbReference type="InterPro" id="IPR020826">
    <property type="entry name" value="Transketolase_BS"/>
</dbReference>
<organism evidence="17 18">
    <name type="scientific">Malassezia sympodialis (strain ATCC 42132)</name>
    <name type="common">Atopic eczema-associated yeast</name>
    <dbReference type="NCBI Taxonomy" id="1230383"/>
    <lineage>
        <taxon>Eukaryota</taxon>
        <taxon>Fungi</taxon>
        <taxon>Dikarya</taxon>
        <taxon>Basidiomycota</taxon>
        <taxon>Ustilaginomycotina</taxon>
        <taxon>Malasseziomycetes</taxon>
        <taxon>Malasseziales</taxon>
        <taxon>Malasseziaceae</taxon>
        <taxon>Malassezia</taxon>
    </lineage>
</organism>
<dbReference type="SUPFAM" id="SSF52922">
    <property type="entry name" value="TK C-terminal domain-like"/>
    <property type="match status" value="1"/>
</dbReference>
<name>A0A1M8A1M8_MALS4</name>
<feature type="binding site" evidence="12">
    <location>
        <position position="446"/>
    </location>
    <ligand>
        <name>thiamine diphosphate</name>
        <dbReference type="ChEBI" id="CHEBI:58937"/>
    </ligand>
</feature>
<evidence type="ECO:0000256" key="13">
    <source>
        <dbReference type="PIRSR" id="PIRSR605478-4"/>
    </source>
</evidence>
<evidence type="ECO:0000256" key="4">
    <source>
        <dbReference type="ARBA" id="ARBA00013152"/>
    </source>
</evidence>
<feature type="active site" description="Proton donor" evidence="10">
    <location>
        <position position="420"/>
    </location>
</feature>
<evidence type="ECO:0000256" key="12">
    <source>
        <dbReference type="PIRSR" id="PIRSR605478-3"/>
    </source>
</evidence>
<comment type="similarity">
    <text evidence="2 15">Belongs to the transketolase family.</text>
</comment>
<evidence type="ECO:0000313" key="18">
    <source>
        <dbReference type="Proteomes" id="UP000186303"/>
    </source>
</evidence>
<dbReference type="Pfam" id="PF22613">
    <property type="entry name" value="Transketolase_C_1"/>
    <property type="match status" value="1"/>
</dbReference>
<evidence type="ECO:0000256" key="1">
    <source>
        <dbReference type="ARBA" id="ARBA00001941"/>
    </source>
</evidence>
<dbReference type="FunFam" id="3.40.50.970:FF:000004">
    <property type="entry name" value="Transketolase"/>
    <property type="match status" value="1"/>
</dbReference>
<evidence type="ECO:0000313" key="17">
    <source>
        <dbReference type="EMBL" id="SHO76323.1"/>
    </source>
</evidence>
<evidence type="ECO:0000256" key="5">
    <source>
        <dbReference type="ARBA" id="ARBA00022679"/>
    </source>
</evidence>
<dbReference type="GO" id="GO:0005829">
    <property type="term" value="C:cytosol"/>
    <property type="evidence" value="ECO:0007669"/>
    <property type="project" value="TreeGrafter"/>
</dbReference>
<comment type="subunit">
    <text evidence="3 15">Homodimer.</text>
</comment>
<dbReference type="InterPro" id="IPR055152">
    <property type="entry name" value="Transketolase-like_C_2"/>
</dbReference>
<comment type="function">
    <text evidence="15">Catalyzes the transfer of a two-carbon ketol group from a ketose donor to an aldose acceptor, via a covalent intermediate with the cofactor thiamine pyrophosphate.</text>
</comment>
<dbReference type="EC" id="2.2.1.1" evidence="4 15"/>
<feature type="binding site" evidence="11">
    <location>
        <position position="482"/>
    </location>
    <ligand>
        <name>substrate</name>
    </ligand>
</feature>
<comment type="catalytic activity">
    <reaction evidence="9 15">
        <text>D-sedoheptulose 7-phosphate + D-glyceraldehyde 3-phosphate = aldehydo-D-ribose 5-phosphate + D-xylulose 5-phosphate</text>
        <dbReference type="Rhea" id="RHEA:10508"/>
        <dbReference type="ChEBI" id="CHEBI:57483"/>
        <dbReference type="ChEBI" id="CHEBI:57737"/>
        <dbReference type="ChEBI" id="CHEBI:58273"/>
        <dbReference type="ChEBI" id="CHEBI:59776"/>
        <dbReference type="EC" id="2.2.1.1"/>
    </reaction>
</comment>
<feature type="binding site" evidence="13">
    <location>
        <position position="160"/>
    </location>
    <ligand>
        <name>Mg(2+)</name>
        <dbReference type="ChEBI" id="CHEBI:18420"/>
    </ligand>
</feature>
<keyword evidence="6 13" id="KW-0479">Metal-binding</keyword>